<dbReference type="PANTHER" id="PTHR11669:SF20">
    <property type="entry name" value="REPLICATION FACTOR C SUBUNIT 4"/>
    <property type="match status" value="1"/>
</dbReference>
<accession>Q6J2Q0</accession>
<feature type="domain" description="AAA+ ATPase" evidence="5">
    <location>
        <begin position="42"/>
        <end position="162"/>
    </location>
</feature>
<feature type="binding site" evidence="4">
    <location>
        <begin position="54"/>
        <end position="59"/>
    </location>
    <ligand>
        <name>ATP</name>
        <dbReference type="ChEBI" id="CHEBI:30616"/>
    </ligand>
</feature>
<sequence>MTLSIDKTQHMFELKYRPDNIDECILPAADKAILKAIVASGNIPHLILHSDQPGTGKTTVARALCNGVDAHMLFVNGSDCKIDFVRGPLTTFASSLSNDGRPKVIVIDEFDRNGLQDAQLHMRTFMEAYGDNCSVIITANNLEGIVKPLRSRSRVIKFGTPSETDRKSMMVQMVKRAQLICANEGIEILEPKVLGALVLQNFPDFRKVTNLLDLYSSNKVIDSGILTLVLEQRDLSDLMHVIRTKDVKMIFPMVDKYVGSYASVIEQLMDKIYPLVDDQSKVQLIEIMGENNQFYGIAGSHKVHMRMLVARLAFTLKWI</sequence>
<dbReference type="GO" id="GO:0039693">
    <property type="term" value="P:viral DNA genome replication"/>
    <property type="evidence" value="ECO:0007669"/>
    <property type="project" value="UniProtKB-UniRule"/>
</dbReference>
<feature type="binding site" evidence="4">
    <location>
        <begin position="13"/>
        <end position="16"/>
    </location>
    <ligand>
        <name>ATP</name>
        <dbReference type="ChEBI" id="CHEBI:30616"/>
    </ligand>
</feature>
<dbReference type="SMART" id="SM00382">
    <property type="entry name" value="AAA"/>
    <property type="match status" value="1"/>
</dbReference>
<proteinExistence type="inferred from homology"/>
<dbReference type="HAMAP" id="MF_04162">
    <property type="entry name" value="T4_Clamp_Loader_L"/>
    <property type="match status" value="1"/>
</dbReference>
<evidence type="ECO:0000256" key="1">
    <source>
        <dbReference type="ARBA" id="ARBA00022705"/>
    </source>
</evidence>
<keyword evidence="4" id="KW-1194">Viral DNA replication</keyword>
<organism evidence="6 7">
    <name type="scientific">Acinetobacter phage 133</name>
    <dbReference type="NCBI Taxonomy" id="2919552"/>
    <lineage>
        <taxon>Viruses</taxon>
        <taxon>Duplodnaviria</taxon>
        <taxon>Heunggongvirae</taxon>
        <taxon>Uroviricota</taxon>
        <taxon>Caudoviricetes</taxon>
        <taxon>Pantevenvirales</taxon>
        <taxon>Straboviridae</taxon>
        <taxon>Tevenvirinae</taxon>
        <taxon>Centumtrigintavirus</taxon>
        <taxon>Centumtrigintavirus cv133</taxon>
        <taxon>Acinetobacter virus 133</taxon>
    </lineage>
</organism>
<name>Q6J2Q0_9CAUD</name>
<reference evidence="6 7" key="1">
    <citation type="journal article" date="2010" name="Virol. J.">
        <title>Genomes of the T4-related bacteriophages as windows on microbial genome evolution.</title>
        <authorList>
            <person name="Petrov V.M."/>
            <person name="Ratnayaka S."/>
            <person name="Nolan J.M."/>
            <person name="Miller E.S."/>
            <person name="Karam J.D."/>
        </authorList>
    </citation>
    <scope>NUCLEOTIDE SEQUENCE [LARGE SCALE GENOMIC DNA]</scope>
    <source>
        <strain evidence="6">Acj133</strain>
    </source>
</reference>
<dbReference type="InterPro" id="IPR050238">
    <property type="entry name" value="DNA_Rep/Repair_Clamp_Loader"/>
</dbReference>
<dbReference type="InterPro" id="IPR003959">
    <property type="entry name" value="ATPase_AAA_core"/>
</dbReference>
<dbReference type="Pfam" id="PF21328">
    <property type="entry name" value="Gp44_lid"/>
    <property type="match status" value="1"/>
</dbReference>
<keyword evidence="2 4" id="KW-0547">Nucleotide-binding</keyword>
<comment type="similarity">
    <text evidence="4">Belongs to the Tevenvirinae sliding-clamp-loader large subunit family.</text>
</comment>
<dbReference type="GO" id="GO:0003677">
    <property type="term" value="F:DNA binding"/>
    <property type="evidence" value="ECO:0007669"/>
    <property type="project" value="UniProtKB-UniRule"/>
</dbReference>
<dbReference type="InterPro" id="IPR027417">
    <property type="entry name" value="P-loop_NTPase"/>
</dbReference>
<dbReference type="EC" id="3.6.4.-" evidence="4"/>
<comment type="function">
    <text evidence="4">Forms the sliding-clamp-loader together with the small subunit. Functions as an ATPase enzyme. The clamp loader holds the clamp in an open conformation and places it onto the DNA. 4 ATP molecules must bind to the sliding-clamp-loader before the latter can open the sliding clamp. ATP hydrolysis triggers the detachment of the sliding clamp from the sliding-clamp-loader, freeing the sliding clamp to track along DNA.</text>
</comment>
<protein>
    <recommendedName>
        <fullName evidence="4">Sliding-clamp-loader large subunit</fullName>
        <ecNumber evidence="4">3.6.4.-</ecNumber>
    </recommendedName>
    <alternativeName>
        <fullName evidence="4">Clamp loader gp44 subunit</fullName>
    </alternativeName>
</protein>
<comment type="subunit">
    <text evidence="4">The sliding-clamp-loader consists of 4 large subunits and 1 small subunit. Interacts with the sliding clamp; this interaction allows the sliding-clamp-loader to open the sliding clamp. Part of the replicase complex that includes the DNA polymerase, the polymerase clamp, the clamp loader complex, the single-stranded DNA binding protein, the primase, the helicase and the helicase assembly factor.</text>
</comment>
<dbReference type="Pfam" id="PF00004">
    <property type="entry name" value="AAA"/>
    <property type="match status" value="1"/>
</dbReference>
<dbReference type="Proteomes" id="UP000000330">
    <property type="component" value="Segment"/>
</dbReference>
<dbReference type="InterPro" id="IPR046388">
    <property type="entry name" value="T4_Clamp_Loader_L"/>
</dbReference>
<dbReference type="GO" id="GO:0006261">
    <property type="term" value="P:DNA-templated DNA replication"/>
    <property type="evidence" value="ECO:0007669"/>
    <property type="project" value="TreeGrafter"/>
</dbReference>
<dbReference type="GeneID" id="10323078"/>
<dbReference type="Gene3D" id="1.10.8.60">
    <property type="match status" value="1"/>
</dbReference>
<keyword evidence="1" id="KW-0235">DNA replication</keyword>
<evidence type="ECO:0000256" key="3">
    <source>
        <dbReference type="ARBA" id="ARBA00022840"/>
    </source>
</evidence>
<dbReference type="GO" id="GO:0006281">
    <property type="term" value="P:DNA repair"/>
    <property type="evidence" value="ECO:0007669"/>
    <property type="project" value="TreeGrafter"/>
</dbReference>
<keyword evidence="4" id="KW-0378">Hydrolase</keyword>
<dbReference type="GO" id="GO:0003689">
    <property type="term" value="F:DNA clamp loader activity"/>
    <property type="evidence" value="ECO:0007669"/>
    <property type="project" value="UniProtKB-UniRule"/>
</dbReference>
<gene>
    <name evidence="6" type="primary">44</name>
    <name evidence="6" type="ORF">Acj133p091</name>
</gene>
<dbReference type="GO" id="GO:0005524">
    <property type="term" value="F:ATP binding"/>
    <property type="evidence" value="ECO:0007669"/>
    <property type="project" value="UniProtKB-UniRule"/>
</dbReference>
<evidence type="ECO:0000256" key="2">
    <source>
        <dbReference type="ARBA" id="ARBA00022741"/>
    </source>
</evidence>
<feature type="binding site" evidence="4">
    <location>
        <position position="206"/>
    </location>
    <ligand>
        <name>ATP</name>
        <dbReference type="ChEBI" id="CHEBI:30616"/>
    </ligand>
</feature>
<evidence type="ECO:0000313" key="7">
    <source>
        <dbReference type="Proteomes" id="UP000000330"/>
    </source>
</evidence>
<dbReference type="RefSeq" id="YP_004300672.1">
    <property type="nucleotide sequence ID" value="NC_015250.1"/>
</dbReference>
<dbReference type="EMBL" id="HM114315">
    <property type="protein sequence ID" value="AAT38483.1"/>
    <property type="molecule type" value="Genomic_DNA"/>
</dbReference>
<dbReference type="Gene3D" id="3.40.50.300">
    <property type="entry name" value="P-loop containing nucleotide triphosphate hydrolases"/>
    <property type="match status" value="1"/>
</dbReference>
<dbReference type="SUPFAM" id="SSF52540">
    <property type="entry name" value="P-loop containing nucleoside triphosphate hydrolases"/>
    <property type="match status" value="1"/>
</dbReference>
<dbReference type="GO" id="GO:0016887">
    <property type="term" value="F:ATP hydrolysis activity"/>
    <property type="evidence" value="ECO:0007669"/>
    <property type="project" value="UniProtKB-UniRule"/>
</dbReference>
<keyword evidence="7" id="KW-1185">Reference proteome</keyword>
<keyword evidence="4" id="KW-0238">DNA-binding</keyword>
<evidence type="ECO:0000259" key="5">
    <source>
        <dbReference type="SMART" id="SM00382"/>
    </source>
</evidence>
<dbReference type="InterPro" id="IPR003593">
    <property type="entry name" value="AAA+_ATPase"/>
</dbReference>
<dbReference type="Pfam" id="PF21429">
    <property type="entry name" value="Gp44_C"/>
    <property type="match status" value="1"/>
</dbReference>
<evidence type="ECO:0000313" key="6">
    <source>
        <dbReference type="EMBL" id="AAT38483.1"/>
    </source>
</evidence>
<evidence type="ECO:0000256" key="4">
    <source>
        <dbReference type="HAMAP-Rule" id="MF_04162"/>
    </source>
</evidence>
<dbReference type="PANTHER" id="PTHR11669">
    <property type="entry name" value="REPLICATION FACTOR C / DNA POLYMERASE III GAMMA-TAU SUBUNIT"/>
    <property type="match status" value="1"/>
</dbReference>
<dbReference type="KEGG" id="vg:10323078"/>
<keyword evidence="3 4" id="KW-0067">ATP-binding</keyword>
<feature type="binding site" evidence="4">
    <location>
        <position position="25"/>
    </location>
    <ligand>
        <name>ATP</name>
        <dbReference type="ChEBI" id="CHEBI:30616"/>
    </ligand>
</feature>
<dbReference type="Gene3D" id="1.20.272.10">
    <property type="match status" value="1"/>
</dbReference>
<dbReference type="CDD" id="cd00009">
    <property type="entry name" value="AAA"/>
    <property type="match status" value="1"/>
</dbReference>
<dbReference type="InterPro" id="IPR048817">
    <property type="entry name" value="Gp44_C"/>
</dbReference>
<dbReference type="InterPro" id="IPR048815">
    <property type="entry name" value="Gp44_lid"/>
</dbReference>